<keyword evidence="2" id="KW-1185">Reference proteome</keyword>
<dbReference type="InterPro" id="IPR035242">
    <property type="entry name" value="DUF5329"/>
</dbReference>
<evidence type="ECO:0000313" key="2">
    <source>
        <dbReference type="Proteomes" id="UP000219374"/>
    </source>
</evidence>
<protein>
    <submittedName>
        <fullName evidence="1">Uncharacterized protein</fullName>
    </submittedName>
</protein>
<dbReference type="AlphaFoldDB" id="A0A286D8Z4"/>
<dbReference type="Proteomes" id="UP000219374">
    <property type="component" value="Unassembled WGS sequence"/>
</dbReference>
<accession>A0A286D8Z4</accession>
<dbReference type="Pfam" id="PF17263">
    <property type="entry name" value="DUF5329"/>
    <property type="match status" value="1"/>
</dbReference>
<sequence>MRTRIASSSATAAGTGAAEARSHLQRKYDYLQKKNLVASSEQFIDRAASQSSMSGKAYRVRCPGQTEQASASWFGEQLRRLRGSGK</sequence>
<reference evidence="1 2" key="1">
    <citation type="submission" date="2017-09" db="EMBL/GenBank/DDBJ databases">
        <authorList>
            <person name="Ehlers B."/>
            <person name="Leendertz F.H."/>
        </authorList>
    </citation>
    <scope>NUCLEOTIDE SEQUENCE [LARGE SCALE GENOMIC DNA]</scope>
    <source>
        <strain evidence="1 2">CGMCC 1.10978</strain>
    </source>
</reference>
<dbReference type="EMBL" id="OCND01000006">
    <property type="protein sequence ID" value="SOD55131.1"/>
    <property type="molecule type" value="Genomic_DNA"/>
</dbReference>
<evidence type="ECO:0000313" key="1">
    <source>
        <dbReference type="EMBL" id="SOD55131.1"/>
    </source>
</evidence>
<organism evidence="1 2">
    <name type="scientific">Pseudoxanthomonas wuyuanensis</name>
    <dbReference type="NCBI Taxonomy" id="1073196"/>
    <lineage>
        <taxon>Bacteria</taxon>
        <taxon>Pseudomonadati</taxon>
        <taxon>Pseudomonadota</taxon>
        <taxon>Gammaproteobacteria</taxon>
        <taxon>Lysobacterales</taxon>
        <taxon>Lysobacteraceae</taxon>
        <taxon>Pseudoxanthomonas</taxon>
    </lineage>
</organism>
<proteinExistence type="predicted"/>
<gene>
    <name evidence="1" type="ORF">SAMN06296416_10696</name>
</gene>
<name>A0A286D8Z4_9GAMM</name>